<dbReference type="Proteomes" id="UP000501690">
    <property type="component" value="Linkage Group LG1"/>
</dbReference>
<dbReference type="PANTHER" id="PTHR15680:SF9">
    <property type="entry name" value="LARGE RIBOSOMAL SUBUNIT PROTEIN BL19M"/>
    <property type="match status" value="1"/>
</dbReference>
<evidence type="ECO:0000256" key="3">
    <source>
        <dbReference type="ARBA" id="ARBA00023274"/>
    </source>
</evidence>
<dbReference type="SUPFAM" id="SSF50104">
    <property type="entry name" value="Translation proteins SH3-like domain"/>
    <property type="match status" value="1"/>
</dbReference>
<evidence type="ECO:0000256" key="1">
    <source>
        <dbReference type="ARBA" id="ARBA00005781"/>
    </source>
</evidence>
<dbReference type="NCBIfam" id="TIGR01024">
    <property type="entry name" value="rplS_bact"/>
    <property type="match status" value="1"/>
</dbReference>
<dbReference type="GO" id="GO:0006412">
    <property type="term" value="P:translation"/>
    <property type="evidence" value="ECO:0007669"/>
    <property type="project" value="InterPro"/>
</dbReference>
<dbReference type="InterPro" id="IPR001857">
    <property type="entry name" value="Ribosomal_bL19"/>
</dbReference>
<accession>A0A4D6KUL9</accession>
<sequence>MASRRLSSSLLRPFLCRSPLQFQPTGSFRSFSVPKFTSNVSPIAITKSPQTGAFSRFEYGYGLASVQRNSELGPFKNSRGIAPPLASRYMTTEAPSVDSSSQGSLPEPEVPPRIKFKRLDKTGRHIMQAYKEAVEEVRGQREIPDIKPGYIVQLKVEVPENKRRISIIKGIVIARRNAGLNTTFRIRRQVAGVGIESLFPLYSPNIKEIKVLDKKKVRRAKLYYLRDRMNALKN</sequence>
<gene>
    <name evidence="4" type="ORF">DEO72_LG1g1813</name>
</gene>
<dbReference type="GO" id="GO:1990904">
    <property type="term" value="C:ribonucleoprotein complex"/>
    <property type="evidence" value="ECO:0007669"/>
    <property type="project" value="UniProtKB-KW"/>
</dbReference>
<evidence type="ECO:0000313" key="4">
    <source>
        <dbReference type="EMBL" id="QCD78181.1"/>
    </source>
</evidence>
<keyword evidence="3" id="KW-0687">Ribonucleoprotein</keyword>
<dbReference type="InterPro" id="IPR038657">
    <property type="entry name" value="Ribosomal_bL19_sf"/>
</dbReference>
<organism evidence="4 5">
    <name type="scientific">Vigna unguiculata</name>
    <name type="common">Cowpea</name>
    <dbReference type="NCBI Taxonomy" id="3917"/>
    <lineage>
        <taxon>Eukaryota</taxon>
        <taxon>Viridiplantae</taxon>
        <taxon>Streptophyta</taxon>
        <taxon>Embryophyta</taxon>
        <taxon>Tracheophyta</taxon>
        <taxon>Spermatophyta</taxon>
        <taxon>Magnoliopsida</taxon>
        <taxon>eudicotyledons</taxon>
        <taxon>Gunneridae</taxon>
        <taxon>Pentapetalae</taxon>
        <taxon>rosids</taxon>
        <taxon>fabids</taxon>
        <taxon>Fabales</taxon>
        <taxon>Fabaceae</taxon>
        <taxon>Papilionoideae</taxon>
        <taxon>50 kb inversion clade</taxon>
        <taxon>NPAAA clade</taxon>
        <taxon>indigoferoid/millettioid clade</taxon>
        <taxon>Phaseoleae</taxon>
        <taxon>Vigna</taxon>
    </lineage>
</organism>
<keyword evidence="5" id="KW-1185">Reference proteome</keyword>
<evidence type="ECO:0000313" key="5">
    <source>
        <dbReference type="Proteomes" id="UP000501690"/>
    </source>
</evidence>
<dbReference type="AlphaFoldDB" id="A0A4D6KUL9"/>
<dbReference type="Pfam" id="PF01245">
    <property type="entry name" value="Ribosomal_L19"/>
    <property type="match status" value="1"/>
</dbReference>
<dbReference type="EMBL" id="CP039345">
    <property type="protein sequence ID" value="QCD78181.1"/>
    <property type="molecule type" value="Genomic_DNA"/>
</dbReference>
<dbReference type="FunFam" id="2.30.30.790:FF:000003">
    <property type="entry name" value="50S ribosomal protein L19, chloroplastic"/>
    <property type="match status" value="1"/>
</dbReference>
<dbReference type="GO" id="GO:0003735">
    <property type="term" value="F:structural constituent of ribosome"/>
    <property type="evidence" value="ECO:0007669"/>
    <property type="project" value="InterPro"/>
</dbReference>
<proteinExistence type="inferred from homology"/>
<comment type="similarity">
    <text evidence="1">Belongs to the bacterial ribosomal protein bL19 family.</text>
</comment>
<dbReference type="InterPro" id="IPR008991">
    <property type="entry name" value="Translation_prot_SH3-like_sf"/>
</dbReference>
<name>A0A4D6KUL9_VIGUN</name>
<dbReference type="PANTHER" id="PTHR15680">
    <property type="entry name" value="RIBOSOMAL PROTEIN L19"/>
    <property type="match status" value="1"/>
</dbReference>
<reference evidence="4 5" key="1">
    <citation type="submission" date="2019-04" db="EMBL/GenBank/DDBJ databases">
        <title>An improved genome assembly and genetic linkage map for asparagus bean, Vigna unguiculata ssp. sesquipedialis.</title>
        <authorList>
            <person name="Xia Q."/>
            <person name="Zhang R."/>
            <person name="Dong Y."/>
        </authorList>
    </citation>
    <scope>NUCLEOTIDE SEQUENCE [LARGE SCALE GENOMIC DNA]</scope>
    <source>
        <tissue evidence="4">Leaf</tissue>
    </source>
</reference>
<dbReference type="PRINTS" id="PR00061">
    <property type="entry name" value="RIBOSOMALL19"/>
</dbReference>
<evidence type="ECO:0000256" key="2">
    <source>
        <dbReference type="ARBA" id="ARBA00022980"/>
    </source>
</evidence>
<dbReference type="Gene3D" id="2.30.30.790">
    <property type="match status" value="1"/>
</dbReference>
<protein>
    <submittedName>
        <fullName evidence="4">Large subunit ribosomal protein L19</fullName>
    </submittedName>
</protein>
<dbReference type="GO" id="GO:0005840">
    <property type="term" value="C:ribosome"/>
    <property type="evidence" value="ECO:0007669"/>
    <property type="project" value="UniProtKB-KW"/>
</dbReference>
<keyword evidence="2 4" id="KW-0689">Ribosomal protein</keyword>